<dbReference type="RefSeq" id="WP_076526905.1">
    <property type="nucleotide sequence ID" value="NZ_CP067141.1"/>
</dbReference>
<evidence type="ECO:0000313" key="6">
    <source>
        <dbReference type="Proteomes" id="UP000186216"/>
    </source>
</evidence>
<dbReference type="EMBL" id="CP067141">
    <property type="protein sequence ID" value="WCR05656.1"/>
    <property type="molecule type" value="Genomic_DNA"/>
</dbReference>
<feature type="signal peptide" evidence="2">
    <location>
        <begin position="1"/>
        <end position="21"/>
    </location>
</feature>
<evidence type="ECO:0000313" key="5">
    <source>
        <dbReference type="EMBL" id="WCR05656.1"/>
    </source>
</evidence>
<protein>
    <submittedName>
        <fullName evidence="4 5">Sulfurtransferase</fullName>
    </submittedName>
</protein>
<dbReference type="PANTHER" id="PTHR43855">
    <property type="entry name" value="THIOSULFATE SULFURTRANSFERASE"/>
    <property type="match status" value="1"/>
</dbReference>
<dbReference type="AlphaFoldDB" id="A0AA45W5Y8"/>
<evidence type="ECO:0000259" key="3">
    <source>
        <dbReference type="PROSITE" id="PS50206"/>
    </source>
</evidence>
<keyword evidence="2" id="KW-0732">Signal</keyword>
<gene>
    <name evidence="5" type="ORF">JHX88_21510</name>
    <name evidence="4" type="ORF">SAMN05421772_110119</name>
</gene>
<evidence type="ECO:0000256" key="2">
    <source>
        <dbReference type="SAM" id="SignalP"/>
    </source>
</evidence>
<feature type="domain" description="Rhodanese" evidence="3">
    <location>
        <begin position="39"/>
        <end position="149"/>
    </location>
</feature>
<dbReference type="PROSITE" id="PS50206">
    <property type="entry name" value="RHODANESE_3"/>
    <property type="match status" value="2"/>
</dbReference>
<dbReference type="SUPFAM" id="SSF52821">
    <property type="entry name" value="Rhodanese/Cell cycle control phosphatase"/>
    <property type="match status" value="2"/>
</dbReference>
<dbReference type="SMART" id="SM00450">
    <property type="entry name" value="RHOD"/>
    <property type="match status" value="2"/>
</dbReference>
<evidence type="ECO:0000256" key="1">
    <source>
        <dbReference type="ARBA" id="ARBA00022737"/>
    </source>
</evidence>
<dbReference type="EMBL" id="FTOU01000010">
    <property type="protein sequence ID" value="SIS96865.1"/>
    <property type="molecule type" value="Genomic_DNA"/>
</dbReference>
<evidence type="ECO:0000313" key="7">
    <source>
        <dbReference type="Proteomes" id="UP001215549"/>
    </source>
</evidence>
<accession>A0AA45W5Y8</accession>
<sequence>MKALTFICLAGLAGMSVTAAAAAELGPVVEAAELNAVLKEQEPIILDIRGEAYAEGHIEGAVSAPYALFRGPAENPGQLLPEDELEATYEELGLEMDRPIVIMSQGDTNSDFGAAARVYWTLKSSGFSELSVLNGGTAAWADAGLPLSKSPVRVTPSELDITWDNRWTALTDDVADVVAGDRDAVLVDARPPEFYEGKKAHNAAERPGTVPGAQNLSHSSFFRPDATAISGVDDVDALKASLGIGEGDEVVSFCNTGHWAATDWFALSELAGIDNVKLYPGSMVEYSASGNEMANVPGLLENLLNQFRRN</sequence>
<dbReference type="InterPro" id="IPR001763">
    <property type="entry name" value="Rhodanese-like_dom"/>
</dbReference>
<dbReference type="Proteomes" id="UP000186216">
    <property type="component" value="Unassembled WGS sequence"/>
</dbReference>
<dbReference type="Pfam" id="PF00581">
    <property type="entry name" value="Rhodanese"/>
    <property type="match status" value="2"/>
</dbReference>
<dbReference type="InterPro" id="IPR036873">
    <property type="entry name" value="Rhodanese-like_dom_sf"/>
</dbReference>
<dbReference type="Gene3D" id="3.40.250.10">
    <property type="entry name" value="Rhodanese-like domain"/>
    <property type="match status" value="2"/>
</dbReference>
<keyword evidence="5" id="KW-0614">Plasmid</keyword>
<dbReference type="PANTHER" id="PTHR43855:SF1">
    <property type="entry name" value="THIOSULFATE SULFURTRANSFERASE"/>
    <property type="match status" value="1"/>
</dbReference>
<feature type="domain" description="Rhodanese" evidence="3">
    <location>
        <begin position="180"/>
        <end position="295"/>
    </location>
</feature>
<feature type="chain" id="PRO_5041265686" evidence="2">
    <location>
        <begin position="22"/>
        <end position="310"/>
    </location>
</feature>
<organism evidence="4 6">
    <name type="scientific">Paracoccus saliphilus</name>
    <dbReference type="NCBI Taxonomy" id="405559"/>
    <lineage>
        <taxon>Bacteria</taxon>
        <taxon>Pseudomonadati</taxon>
        <taxon>Pseudomonadota</taxon>
        <taxon>Alphaproteobacteria</taxon>
        <taxon>Rhodobacterales</taxon>
        <taxon>Paracoccaceae</taxon>
        <taxon>Paracoccus</taxon>
    </lineage>
</organism>
<keyword evidence="7" id="KW-1185">Reference proteome</keyword>
<keyword evidence="1" id="KW-0677">Repeat</keyword>
<reference evidence="5 7" key="2">
    <citation type="submission" date="2021-01" db="EMBL/GenBank/DDBJ databases">
        <title>Biogeographic distribution of Paracoccus.</title>
        <authorList>
            <person name="Hollensteiner J."/>
            <person name="Leineberger J."/>
            <person name="Brinkhoff T."/>
            <person name="Daniel R."/>
        </authorList>
    </citation>
    <scope>NUCLEOTIDE SEQUENCE [LARGE SCALE GENOMIC DNA]</scope>
    <source>
        <strain evidence="5 7">DSM 18447</strain>
        <plasmid evidence="5 7">p242883</plasmid>
    </source>
</reference>
<dbReference type="InterPro" id="IPR051126">
    <property type="entry name" value="Thiosulfate_sulfurtransferase"/>
</dbReference>
<dbReference type="CDD" id="cd01449">
    <property type="entry name" value="TST_Repeat_2"/>
    <property type="match status" value="1"/>
</dbReference>
<geneLocation type="plasmid" evidence="5 7">
    <name>p242883</name>
</geneLocation>
<proteinExistence type="predicted"/>
<dbReference type="CDD" id="cd01448">
    <property type="entry name" value="TST_Repeat_1"/>
    <property type="match status" value="1"/>
</dbReference>
<name>A0AA45W5Y8_9RHOB</name>
<reference evidence="4 6" key="1">
    <citation type="submission" date="2017-01" db="EMBL/GenBank/DDBJ databases">
        <authorList>
            <person name="Varghese N."/>
            <person name="Submissions S."/>
        </authorList>
    </citation>
    <scope>NUCLEOTIDE SEQUENCE [LARGE SCALE GENOMIC DNA]</scope>
    <source>
        <strain evidence="4 6">DSM 18447</strain>
    </source>
</reference>
<dbReference type="Proteomes" id="UP001215549">
    <property type="component" value="Plasmid p242883"/>
</dbReference>
<evidence type="ECO:0000313" key="4">
    <source>
        <dbReference type="EMBL" id="SIS96865.1"/>
    </source>
</evidence>